<dbReference type="Gene3D" id="1.10.3210.10">
    <property type="entry name" value="Hypothetical protein af1432"/>
    <property type="match status" value="1"/>
</dbReference>
<keyword evidence="1" id="KW-0812">Transmembrane</keyword>
<feature type="domain" description="PAC" evidence="3">
    <location>
        <begin position="338"/>
        <end position="390"/>
    </location>
</feature>
<dbReference type="SUPFAM" id="SSF55785">
    <property type="entry name" value="PYP-like sensor domain (PAS domain)"/>
    <property type="match status" value="1"/>
</dbReference>
<evidence type="ECO:0000313" key="6">
    <source>
        <dbReference type="EMBL" id="SJZ36805.1"/>
    </source>
</evidence>
<feature type="transmembrane region" description="Helical" evidence="1">
    <location>
        <begin position="65"/>
        <end position="85"/>
    </location>
</feature>
<dbReference type="PROSITE" id="PS50112">
    <property type="entry name" value="PAS"/>
    <property type="match status" value="1"/>
</dbReference>
<dbReference type="Pfam" id="PF13487">
    <property type="entry name" value="HD_5"/>
    <property type="match status" value="1"/>
</dbReference>
<feature type="transmembrane region" description="Helical" evidence="1">
    <location>
        <begin position="135"/>
        <end position="157"/>
    </location>
</feature>
<organism evidence="6 7">
    <name type="scientific">Selenihalanaerobacter shriftii</name>
    <dbReference type="NCBI Taxonomy" id="142842"/>
    <lineage>
        <taxon>Bacteria</taxon>
        <taxon>Bacillati</taxon>
        <taxon>Bacillota</taxon>
        <taxon>Clostridia</taxon>
        <taxon>Halanaerobiales</taxon>
        <taxon>Halobacteroidaceae</taxon>
        <taxon>Selenihalanaerobacter</taxon>
    </lineage>
</organism>
<dbReference type="PANTHER" id="PTHR43155:SF2">
    <property type="entry name" value="CYCLIC DI-GMP PHOSPHODIESTERASE PA4108"/>
    <property type="match status" value="1"/>
</dbReference>
<dbReference type="Proteomes" id="UP000190625">
    <property type="component" value="Unassembled WGS sequence"/>
</dbReference>
<gene>
    <name evidence="6" type="ORF">SAMN02745118_00575</name>
</gene>
<evidence type="ECO:0000259" key="3">
    <source>
        <dbReference type="PROSITE" id="PS50113"/>
    </source>
</evidence>
<dbReference type="InterPro" id="IPR003607">
    <property type="entry name" value="HD/PDEase_dom"/>
</dbReference>
<dbReference type="Gene3D" id="3.30.450.20">
    <property type="entry name" value="PAS domain"/>
    <property type="match status" value="1"/>
</dbReference>
<feature type="transmembrane region" description="Helical" evidence="1">
    <location>
        <begin position="199"/>
        <end position="220"/>
    </location>
</feature>
<proteinExistence type="predicted"/>
<feature type="transmembrane region" description="Helical" evidence="1">
    <location>
        <begin position="33"/>
        <end position="53"/>
    </location>
</feature>
<feature type="domain" description="HD-GYP" evidence="5">
    <location>
        <begin position="540"/>
        <end position="732"/>
    </location>
</feature>
<dbReference type="InterPro" id="IPR035965">
    <property type="entry name" value="PAS-like_dom_sf"/>
</dbReference>
<dbReference type="STRING" id="142842.SAMN02745118_00575"/>
<dbReference type="Gene3D" id="3.30.70.270">
    <property type="match status" value="1"/>
</dbReference>
<evidence type="ECO:0000313" key="7">
    <source>
        <dbReference type="Proteomes" id="UP000190625"/>
    </source>
</evidence>
<feature type="domain" description="PAS" evidence="2">
    <location>
        <begin position="262"/>
        <end position="333"/>
    </location>
</feature>
<evidence type="ECO:0000259" key="5">
    <source>
        <dbReference type="PROSITE" id="PS51832"/>
    </source>
</evidence>
<feature type="domain" description="GGDEF" evidence="4">
    <location>
        <begin position="419"/>
        <end position="550"/>
    </location>
</feature>
<evidence type="ECO:0000259" key="2">
    <source>
        <dbReference type="PROSITE" id="PS50112"/>
    </source>
</evidence>
<dbReference type="InterPro" id="IPR029787">
    <property type="entry name" value="Nucleotide_cyclase"/>
</dbReference>
<reference evidence="7" key="1">
    <citation type="submission" date="2017-02" db="EMBL/GenBank/DDBJ databases">
        <authorList>
            <person name="Varghese N."/>
            <person name="Submissions S."/>
        </authorList>
    </citation>
    <scope>NUCLEOTIDE SEQUENCE [LARGE SCALE GENOMIC DNA]</scope>
    <source>
        <strain evidence="7">ATCC BAA-73</strain>
    </source>
</reference>
<dbReference type="PROSITE" id="PS50113">
    <property type="entry name" value="PAC"/>
    <property type="match status" value="1"/>
</dbReference>
<evidence type="ECO:0000256" key="1">
    <source>
        <dbReference type="SAM" id="Phobius"/>
    </source>
</evidence>
<dbReference type="InterPro" id="IPR000014">
    <property type="entry name" value="PAS"/>
</dbReference>
<keyword evidence="1" id="KW-1133">Transmembrane helix</keyword>
<dbReference type="PROSITE" id="PS51832">
    <property type="entry name" value="HD_GYP"/>
    <property type="match status" value="1"/>
</dbReference>
<dbReference type="AlphaFoldDB" id="A0A1T4K3A5"/>
<dbReference type="PROSITE" id="PS50887">
    <property type="entry name" value="GGDEF"/>
    <property type="match status" value="1"/>
</dbReference>
<dbReference type="InterPro" id="IPR000160">
    <property type="entry name" value="GGDEF_dom"/>
</dbReference>
<dbReference type="RefSeq" id="WP_078809081.1">
    <property type="nucleotide sequence ID" value="NZ_FUWM01000005.1"/>
</dbReference>
<dbReference type="CDD" id="cd00077">
    <property type="entry name" value="HDc"/>
    <property type="match status" value="1"/>
</dbReference>
<dbReference type="SUPFAM" id="SSF109604">
    <property type="entry name" value="HD-domain/PDEase-like"/>
    <property type="match status" value="1"/>
</dbReference>
<dbReference type="InterPro" id="IPR033425">
    <property type="entry name" value="MASE3"/>
</dbReference>
<feature type="transmembrane region" description="Helical" evidence="1">
    <location>
        <begin position="169"/>
        <end position="187"/>
    </location>
</feature>
<dbReference type="Pfam" id="PF00990">
    <property type="entry name" value="GGDEF"/>
    <property type="match status" value="1"/>
</dbReference>
<dbReference type="SMART" id="SM00086">
    <property type="entry name" value="PAC"/>
    <property type="match status" value="1"/>
</dbReference>
<dbReference type="SMART" id="SM00091">
    <property type="entry name" value="PAS"/>
    <property type="match status" value="1"/>
</dbReference>
<dbReference type="InterPro" id="IPR037522">
    <property type="entry name" value="HD_GYP_dom"/>
</dbReference>
<evidence type="ECO:0000259" key="4">
    <source>
        <dbReference type="PROSITE" id="PS50887"/>
    </source>
</evidence>
<dbReference type="Pfam" id="PF17159">
    <property type="entry name" value="MASE3"/>
    <property type="match status" value="1"/>
</dbReference>
<dbReference type="SMART" id="SM00267">
    <property type="entry name" value="GGDEF"/>
    <property type="match status" value="1"/>
</dbReference>
<keyword evidence="1" id="KW-0472">Membrane</keyword>
<dbReference type="SMART" id="SM00471">
    <property type="entry name" value="HDc"/>
    <property type="match status" value="1"/>
</dbReference>
<dbReference type="EMBL" id="FUWM01000005">
    <property type="protein sequence ID" value="SJZ36805.1"/>
    <property type="molecule type" value="Genomic_DNA"/>
</dbReference>
<protein>
    <submittedName>
        <fullName evidence="6">PAS domain S-box-containing protein/diguanylate cyclase (GGDEF) domain-containing protein</fullName>
    </submittedName>
</protein>
<dbReference type="OrthoDB" id="9798833at2"/>
<dbReference type="CDD" id="cd00130">
    <property type="entry name" value="PAS"/>
    <property type="match status" value="1"/>
</dbReference>
<dbReference type="CDD" id="cd01949">
    <property type="entry name" value="GGDEF"/>
    <property type="match status" value="1"/>
</dbReference>
<dbReference type="InterPro" id="IPR043128">
    <property type="entry name" value="Rev_trsase/Diguanyl_cyclase"/>
</dbReference>
<name>A0A1T4K3A5_9FIRM</name>
<dbReference type="InterPro" id="IPR001610">
    <property type="entry name" value="PAC"/>
</dbReference>
<sequence length="732" mass="84974">MEGTLKQNSLMKNLIILLTLVVGFSYMGSKDYLLFHSSIELFSIIIAFNIFIIAFNTDHISSSNYFIFIGIAYGFIGFFDLIHVFSYKGMGIFSEYGANLPTQLWIISRYIESISLLIAFKFIKQRMDKYKIIYIYAFISIIFFISIFYLGIFPDAFVENSGLTQFKVISEYIISGILLIVIGLLIKNKTKFNQRMFEFMLGSIIMTILSEFAFTFYISVYGLSNMLGHLFKLISFYLIYRAINRTSLQRPYEILFHKLNQEKNKLQQYLNTAEVIFLVMNLEGEIKLINKKGCEILGYSRKEIIGNKWFEYFIIKKEKEEVRNLFEKIITGDLKSFKDFESNIITKGGTKKTIAWHNTILKDEEGNVKEVLSSGMDITKRKETEERIKYMSYHDSLTGLYNRKYYEDKLNQLNNEGQFPLSIIIGDVNGLKLINDVFGHDLGDKLLKDIARIIRNSTRDKDIIARWGGDEFGIILPKTNRQDAQKVIQRIKENCKASEFKPIPPNLALGSATKTRRNKNVENVFNKAEDEMYQDKMETKNDSKNPVLQTIIGRLEATNYKVVEHTNRMVKLAKKLGKNLNLTDDQIKELVLLVRFHDIGKFVISNEILSKQEPLTQEEWKEFKSHSEAGYNIAKNFKYLNSIANYILHHHENWDGTGYPQGLKENEIPLLSRINHIIDAYDAMTNEIYYPVNQETYYEIGLSKNDAIKELKKNSGKLFDSEIVSEFIELIE</sequence>
<dbReference type="SUPFAM" id="SSF55073">
    <property type="entry name" value="Nucleotide cyclase"/>
    <property type="match status" value="1"/>
</dbReference>
<dbReference type="NCBIfam" id="TIGR00229">
    <property type="entry name" value="sensory_box"/>
    <property type="match status" value="1"/>
</dbReference>
<feature type="transmembrane region" description="Helical" evidence="1">
    <location>
        <begin position="9"/>
        <end position="27"/>
    </location>
</feature>
<dbReference type="Pfam" id="PF13426">
    <property type="entry name" value="PAS_9"/>
    <property type="match status" value="1"/>
</dbReference>
<dbReference type="InterPro" id="IPR000700">
    <property type="entry name" value="PAS-assoc_C"/>
</dbReference>
<dbReference type="PANTHER" id="PTHR43155">
    <property type="entry name" value="CYCLIC DI-GMP PHOSPHODIESTERASE PA4108-RELATED"/>
    <property type="match status" value="1"/>
</dbReference>
<keyword evidence="7" id="KW-1185">Reference proteome</keyword>
<accession>A0A1T4K3A5</accession>
<dbReference type="NCBIfam" id="TIGR00254">
    <property type="entry name" value="GGDEF"/>
    <property type="match status" value="1"/>
</dbReference>